<dbReference type="Gene3D" id="1.10.510.10">
    <property type="entry name" value="Transferase(Phosphotransferase) domain 1"/>
    <property type="match status" value="1"/>
</dbReference>
<keyword evidence="5" id="KW-0418">Kinase</keyword>
<evidence type="ECO:0000256" key="3">
    <source>
        <dbReference type="SAM" id="MobiDB-lite"/>
    </source>
</evidence>
<dbReference type="Proteomes" id="UP000051952">
    <property type="component" value="Unassembled WGS sequence"/>
</dbReference>
<dbReference type="InterPro" id="IPR011009">
    <property type="entry name" value="Kinase-like_dom_sf"/>
</dbReference>
<dbReference type="AlphaFoldDB" id="A0A0S4JBW2"/>
<reference evidence="6" key="1">
    <citation type="submission" date="2015-09" db="EMBL/GenBank/DDBJ databases">
        <authorList>
            <consortium name="Pathogen Informatics"/>
        </authorList>
    </citation>
    <scope>NUCLEOTIDE SEQUENCE [LARGE SCALE GENOMIC DNA]</scope>
    <source>
        <strain evidence="6">Lake Konstanz</strain>
    </source>
</reference>
<keyword evidence="2" id="KW-0067">ATP-binding</keyword>
<evidence type="ECO:0000256" key="2">
    <source>
        <dbReference type="ARBA" id="ARBA00022840"/>
    </source>
</evidence>
<name>A0A0S4JBW2_BODSA</name>
<dbReference type="GO" id="GO:0005524">
    <property type="term" value="F:ATP binding"/>
    <property type="evidence" value="ECO:0007669"/>
    <property type="project" value="UniProtKB-KW"/>
</dbReference>
<dbReference type="PANTHER" id="PTHR24346:SF30">
    <property type="entry name" value="MATERNAL EMBRYONIC LEUCINE ZIPPER KINASE"/>
    <property type="match status" value="1"/>
</dbReference>
<organism evidence="5 6">
    <name type="scientific">Bodo saltans</name>
    <name type="common">Flagellated protozoan</name>
    <dbReference type="NCBI Taxonomy" id="75058"/>
    <lineage>
        <taxon>Eukaryota</taxon>
        <taxon>Discoba</taxon>
        <taxon>Euglenozoa</taxon>
        <taxon>Kinetoplastea</taxon>
        <taxon>Metakinetoplastina</taxon>
        <taxon>Eubodonida</taxon>
        <taxon>Bodonidae</taxon>
        <taxon>Bodo</taxon>
    </lineage>
</organism>
<dbReference type="GO" id="GO:0005737">
    <property type="term" value="C:cytoplasm"/>
    <property type="evidence" value="ECO:0007669"/>
    <property type="project" value="TreeGrafter"/>
</dbReference>
<dbReference type="GO" id="GO:0004674">
    <property type="term" value="F:protein serine/threonine kinase activity"/>
    <property type="evidence" value="ECO:0007669"/>
    <property type="project" value="TreeGrafter"/>
</dbReference>
<dbReference type="SUPFAM" id="SSF56112">
    <property type="entry name" value="Protein kinase-like (PK-like)"/>
    <property type="match status" value="1"/>
</dbReference>
<dbReference type="PROSITE" id="PS50011">
    <property type="entry name" value="PROTEIN_KINASE_DOM"/>
    <property type="match status" value="1"/>
</dbReference>
<keyword evidence="1" id="KW-0547">Nucleotide-binding</keyword>
<gene>
    <name evidence="5" type="ORF">BSAL_18085</name>
</gene>
<dbReference type="VEuPathDB" id="TriTrypDB:BSAL_18085"/>
<keyword evidence="5" id="KW-0808">Transferase</keyword>
<dbReference type="Gene3D" id="3.30.200.20">
    <property type="entry name" value="Phosphorylase Kinase, domain 1"/>
    <property type="match status" value="1"/>
</dbReference>
<evidence type="ECO:0000313" key="6">
    <source>
        <dbReference type="Proteomes" id="UP000051952"/>
    </source>
</evidence>
<proteinExistence type="predicted"/>
<sequence>MPPKTPLSPFKVITSLGQSPTTSVALAEHPAQRTGELVVVKTIHGFSLRRYFDTASDCVTRRVFESQLAALRRLRHPNVLQPLEIVDDPANNKMYQVTAHIGKAPLLKVQEGSASGTFVAMDEGKVSFIALRLLSALRYLHRHGFVHGAIKPSNLFTDEDGGVYLCDVGGARWAFLNPPNPVKQSGLSQETPWSLSYDAFLRRLDAQRNQLAVFNAPELWVGGPARTNTSNAPRPGADVWSLGVLLYTMISGRTPHEIVLGLVNQTCVSKVHLKMPSTASPLLRDCLKRMLVVDPLQRCSIEELRHHEFFKEAAMQAVNTLATAHIPPPSARRFAVPDIYSSDSTDESFRRAHSMSPLPGEQRSTQLPIVKQATSAMWNEGVKEAVSIPRAPTHQQFTTSFKRSGGGFTPLVARWRRVWRRVRLVVRWVVRLQRATRTTKEYRASFHGLIPLIVVDPPPQDDDELNSPSARQRPIRKSLSRSRRSRSGSAAQTTAG</sequence>
<feature type="region of interest" description="Disordered" evidence="3">
    <location>
        <begin position="457"/>
        <end position="496"/>
    </location>
</feature>
<dbReference type="OrthoDB" id="248923at2759"/>
<evidence type="ECO:0000259" key="4">
    <source>
        <dbReference type="PROSITE" id="PS50011"/>
    </source>
</evidence>
<evidence type="ECO:0000313" key="5">
    <source>
        <dbReference type="EMBL" id="CUG88894.1"/>
    </source>
</evidence>
<keyword evidence="6" id="KW-1185">Reference proteome</keyword>
<feature type="domain" description="Protein kinase" evidence="4">
    <location>
        <begin position="10"/>
        <end position="310"/>
    </location>
</feature>
<dbReference type="Pfam" id="PF00069">
    <property type="entry name" value="Pkinase"/>
    <property type="match status" value="1"/>
</dbReference>
<evidence type="ECO:0000256" key="1">
    <source>
        <dbReference type="ARBA" id="ARBA00022741"/>
    </source>
</evidence>
<dbReference type="GO" id="GO:0035556">
    <property type="term" value="P:intracellular signal transduction"/>
    <property type="evidence" value="ECO:0007669"/>
    <property type="project" value="TreeGrafter"/>
</dbReference>
<accession>A0A0S4JBW2</accession>
<dbReference type="EMBL" id="CYKH01001681">
    <property type="protein sequence ID" value="CUG88894.1"/>
    <property type="molecule type" value="Genomic_DNA"/>
</dbReference>
<feature type="compositionally biased region" description="Basic residues" evidence="3">
    <location>
        <begin position="473"/>
        <end position="486"/>
    </location>
</feature>
<protein>
    <submittedName>
        <fullName evidence="5">Serine-threonine protein kinase, putative</fullName>
    </submittedName>
</protein>
<dbReference type="SMART" id="SM00220">
    <property type="entry name" value="S_TKc"/>
    <property type="match status" value="1"/>
</dbReference>
<dbReference type="InterPro" id="IPR000719">
    <property type="entry name" value="Prot_kinase_dom"/>
</dbReference>
<dbReference type="PANTHER" id="PTHR24346">
    <property type="entry name" value="MAP/MICROTUBULE AFFINITY-REGULATING KINASE"/>
    <property type="match status" value="1"/>
</dbReference>